<organism evidence="2 3">
    <name type="scientific">Candolleomyces aberdarensis</name>
    <dbReference type="NCBI Taxonomy" id="2316362"/>
    <lineage>
        <taxon>Eukaryota</taxon>
        <taxon>Fungi</taxon>
        <taxon>Dikarya</taxon>
        <taxon>Basidiomycota</taxon>
        <taxon>Agaricomycotina</taxon>
        <taxon>Agaricomycetes</taxon>
        <taxon>Agaricomycetidae</taxon>
        <taxon>Agaricales</taxon>
        <taxon>Agaricineae</taxon>
        <taxon>Psathyrellaceae</taxon>
        <taxon>Candolleomyces</taxon>
    </lineage>
</organism>
<feature type="compositionally biased region" description="Basic residues" evidence="1">
    <location>
        <begin position="20"/>
        <end position="35"/>
    </location>
</feature>
<protein>
    <submittedName>
        <fullName evidence="2">Uncharacterized protein</fullName>
    </submittedName>
</protein>
<reference evidence="2 3" key="1">
    <citation type="submission" date="2019-01" db="EMBL/GenBank/DDBJ databases">
        <title>Draft genome sequence of Psathyrella aberdarensis IHI B618.</title>
        <authorList>
            <person name="Buettner E."/>
            <person name="Kellner H."/>
        </authorList>
    </citation>
    <scope>NUCLEOTIDE SEQUENCE [LARGE SCALE GENOMIC DNA]</scope>
    <source>
        <strain evidence="2 3">IHI B618</strain>
    </source>
</reference>
<name>A0A4Q2CYX4_9AGAR</name>
<keyword evidence="3" id="KW-1185">Reference proteome</keyword>
<dbReference type="EMBL" id="SDEE01001700">
    <property type="protein sequence ID" value="RXW11669.1"/>
    <property type="molecule type" value="Genomic_DNA"/>
</dbReference>
<evidence type="ECO:0000313" key="2">
    <source>
        <dbReference type="EMBL" id="RXW11669.1"/>
    </source>
</evidence>
<feature type="region of interest" description="Disordered" evidence="1">
    <location>
        <begin position="178"/>
        <end position="271"/>
    </location>
</feature>
<feature type="region of interest" description="Disordered" evidence="1">
    <location>
        <begin position="1"/>
        <end position="86"/>
    </location>
</feature>
<feature type="non-terminal residue" evidence="2">
    <location>
        <position position="271"/>
    </location>
</feature>
<dbReference type="AlphaFoldDB" id="A0A4Q2CYX4"/>
<feature type="compositionally biased region" description="Acidic residues" evidence="1">
    <location>
        <begin position="215"/>
        <end position="229"/>
    </location>
</feature>
<sequence length="271" mass="28475">MVTATRKRRSEQEPPSAPRAQRRKPSAPATPKRKGKNAEKTRPRATRTKTASLPETSSVVDVVATAPTPQSGSSRPTGGGAPTTEVQSAHLPAQPLGHPGTGGSLLPGQPAFHALAAQMALAAGGAVPSSSFNVDASFLFPNPSSFSRPVNGSQHVMAPAFPYPFPIDPALLGYPATSFPPNSAPQRPTFHVPLSGAAPGSGDVRIPPAPTIYNAEEEEEEEEEDENRDEDGRRGPGEQMELGEQDEHRGDEEPERVGELMGEGVSNEAEG</sequence>
<gene>
    <name evidence="2" type="ORF">EST38_g14186</name>
</gene>
<evidence type="ECO:0000313" key="3">
    <source>
        <dbReference type="Proteomes" id="UP000290288"/>
    </source>
</evidence>
<evidence type="ECO:0000256" key="1">
    <source>
        <dbReference type="SAM" id="MobiDB-lite"/>
    </source>
</evidence>
<comment type="caution">
    <text evidence="2">The sequence shown here is derived from an EMBL/GenBank/DDBJ whole genome shotgun (WGS) entry which is preliminary data.</text>
</comment>
<proteinExistence type="predicted"/>
<dbReference type="Proteomes" id="UP000290288">
    <property type="component" value="Unassembled WGS sequence"/>
</dbReference>
<feature type="compositionally biased region" description="Polar residues" evidence="1">
    <location>
        <begin position="67"/>
        <end position="76"/>
    </location>
</feature>
<accession>A0A4Q2CYX4</accession>
<feature type="compositionally biased region" description="Basic and acidic residues" evidence="1">
    <location>
        <begin position="245"/>
        <end position="258"/>
    </location>
</feature>